<dbReference type="Pfam" id="PF03781">
    <property type="entry name" value="FGE-sulfatase"/>
    <property type="match status" value="1"/>
</dbReference>
<dbReference type="InterPro" id="IPR051043">
    <property type="entry name" value="Sulfatase_Mod_Factor_Kinase"/>
</dbReference>
<evidence type="ECO:0000256" key="1">
    <source>
        <dbReference type="SAM" id="MobiDB-lite"/>
    </source>
</evidence>
<dbReference type="SUPFAM" id="SSF56436">
    <property type="entry name" value="C-type lectin-like"/>
    <property type="match status" value="1"/>
</dbReference>
<dbReference type="Proteomes" id="UP000582231">
    <property type="component" value="Unassembled WGS sequence"/>
</dbReference>
<reference evidence="3 4" key="1">
    <citation type="submission" date="2020-07" db="EMBL/GenBank/DDBJ databases">
        <title>Sequencing the genomes of 1000 actinobacteria strains.</title>
        <authorList>
            <person name="Klenk H.-P."/>
        </authorList>
    </citation>
    <scope>NUCLEOTIDE SEQUENCE [LARGE SCALE GENOMIC DNA]</scope>
    <source>
        <strain evidence="3 4">DSM 19082</strain>
    </source>
</reference>
<feature type="region of interest" description="Disordered" evidence="1">
    <location>
        <begin position="1"/>
        <end position="43"/>
    </location>
</feature>
<comment type="caution">
    <text evidence="3">The sequence shown here is derived from an EMBL/GenBank/DDBJ whole genome shotgun (WGS) entry which is preliminary data.</text>
</comment>
<dbReference type="RefSeq" id="WP_179727016.1">
    <property type="nucleotide sequence ID" value="NZ_BAABEF010000001.1"/>
</dbReference>
<dbReference type="GO" id="GO:0120147">
    <property type="term" value="F:formylglycine-generating oxidase activity"/>
    <property type="evidence" value="ECO:0007669"/>
    <property type="project" value="TreeGrafter"/>
</dbReference>
<dbReference type="InterPro" id="IPR005532">
    <property type="entry name" value="SUMF_dom"/>
</dbReference>
<feature type="domain" description="Sulfatase-modifying factor enzyme-like" evidence="2">
    <location>
        <begin position="44"/>
        <end position="324"/>
    </location>
</feature>
<dbReference type="Gene3D" id="3.90.1580.10">
    <property type="entry name" value="paralog of FGE (formylglycine-generating enzyme)"/>
    <property type="match status" value="1"/>
</dbReference>
<protein>
    <submittedName>
        <fullName evidence="3">Formylglycine-generating enzyme required for sulfatase activity</fullName>
    </submittedName>
</protein>
<feature type="region of interest" description="Disordered" evidence="1">
    <location>
        <begin position="309"/>
        <end position="351"/>
    </location>
</feature>
<keyword evidence="4" id="KW-1185">Reference proteome</keyword>
<evidence type="ECO:0000313" key="4">
    <source>
        <dbReference type="Proteomes" id="UP000582231"/>
    </source>
</evidence>
<sequence>MSTPPPDPRPCCVPAGPPAAADPTLGTPARTGSTDGTERGVDPTELATIPAGRAVLGDHFGDGYAGDGEGPVHEVELSAYRIGTTSVTNAAFAAFVDATGHRTLAEVEGYSAVFHTDVAATVADVLGHSPATPWWVGVRGADWRHPEGPRSGIEDRADHPVVHVSHDDALAFARWAGRRLPTEAEWEYAARGGLEGRRYPWGDELMAGTDGEWQVNIFQGAFPATNTADDGWTTTAPVTAYRPNGYGLHQMVGNVWEWCADWFDPKAYDARERRDPRGPASGTVRVMRGGSFLCHDSYCNRYRVAARSAAPPDSTASNLGFRCAADAATDRPDSPHSPDSPDSPVEKENHA</sequence>
<dbReference type="InterPro" id="IPR016187">
    <property type="entry name" value="CTDL_fold"/>
</dbReference>
<proteinExistence type="predicted"/>
<dbReference type="PANTHER" id="PTHR23150">
    <property type="entry name" value="SULFATASE MODIFYING FACTOR 1, 2"/>
    <property type="match status" value="1"/>
</dbReference>
<evidence type="ECO:0000259" key="2">
    <source>
        <dbReference type="Pfam" id="PF03781"/>
    </source>
</evidence>
<evidence type="ECO:0000313" key="3">
    <source>
        <dbReference type="EMBL" id="NYD30816.1"/>
    </source>
</evidence>
<organism evidence="3 4">
    <name type="scientific">Nocardioides kongjuensis</name>
    <dbReference type="NCBI Taxonomy" id="349522"/>
    <lineage>
        <taxon>Bacteria</taxon>
        <taxon>Bacillati</taxon>
        <taxon>Actinomycetota</taxon>
        <taxon>Actinomycetes</taxon>
        <taxon>Propionibacteriales</taxon>
        <taxon>Nocardioidaceae</taxon>
        <taxon>Nocardioides</taxon>
    </lineage>
</organism>
<dbReference type="AlphaFoldDB" id="A0A852RNF5"/>
<dbReference type="InterPro" id="IPR042095">
    <property type="entry name" value="SUMF_sf"/>
</dbReference>
<dbReference type="EMBL" id="JACCBF010000001">
    <property type="protein sequence ID" value="NYD30816.1"/>
    <property type="molecule type" value="Genomic_DNA"/>
</dbReference>
<feature type="compositionally biased region" description="Pro residues" evidence="1">
    <location>
        <begin position="1"/>
        <end position="17"/>
    </location>
</feature>
<accession>A0A852RNF5</accession>
<feature type="compositionally biased region" description="Low complexity" evidence="1">
    <location>
        <begin position="18"/>
        <end position="29"/>
    </location>
</feature>
<gene>
    <name evidence="3" type="ORF">BJ958_002362</name>
</gene>
<name>A0A852RNF5_9ACTN</name>
<dbReference type="PANTHER" id="PTHR23150:SF19">
    <property type="entry name" value="FORMYLGLYCINE-GENERATING ENZYME"/>
    <property type="match status" value="1"/>
</dbReference>